<evidence type="ECO:0000256" key="6">
    <source>
        <dbReference type="ARBA" id="ARBA00022438"/>
    </source>
</evidence>
<keyword evidence="11" id="KW-0482">Metalloprotease</keyword>
<dbReference type="GO" id="GO:0016020">
    <property type="term" value="C:membrane"/>
    <property type="evidence" value="ECO:0007669"/>
    <property type="project" value="TreeGrafter"/>
</dbReference>
<dbReference type="InterPro" id="IPR024571">
    <property type="entry name" value="ERAP1-like_C_dom"/>
</dbReference>
<dbReference type="SUPFAM" id="SSF63737">
    <property type="entry name" value="Leukotriene A4 hydrolase N-terminal domain"/>
    <property type="match status" value="1"/>
</dbReference>
<evidence type="ECO:0000256" key="9">
    <source>
        <dbReference type="ARBA" id="ARBA00022801"/>
    </source>
</evidence>
<dbReference type="AlphaFoldDB" id="A0A6N7YUV7"/>
<accession>A0A6N7YUV7</accession>
<feature type="domain" description="Aminopeptidase N-like N-terminal" evidence="16">
    <location>
        <begin position="123"/>
        <end position="195"/>
    </location>
</feature>
<evidence type="ECO:0000256" key="7">
    <source>
        <dbReference type="ARBA" id="ARBA00022670"/>
    </source>
</evidence>
<dbReference type="GO" id="GO:0005737">
    <property type="term" value="C:cytoplasm"/>
    <property type="evidence" value="ECO:0007669"/>
    <property type="project" value="TreeGrafter"/>
</dbReference>
<dbReference type="FunFam" id="1.10.390.10:FF:000004">
    <property type="entry name" value="Aminopeptidase N"/>
    <property type="match status" value="1"/>
</dbReference>
<proteinExistence type="inferred from homology"/>
<evidence type="ECO:0000256" key="5">
    <source>
        <dbReference type="ARBA" id="ARBA00015611"/>
    </source>
</evidence>
<keyword evidence="9 17" id="KW-0378">Hydrolase</keyword>
<dbReference type="SUPFAM" id="SSF55486">
    <property type="entry name" value="Metalloproteases ('zincins'), catalytic domain"/>
    <property type="match status" value="1"/>
</dbReference>
<dbReference type="NCBIfam" id="TIGR02412">
    <property type="entry name" value="pepN_strep_liv"/>
    <property type="match status" value="1"/>
</dbReference>
<dbReference type="EC" id="3.4.11.2" evidence="4"/>
<evidence type="ECO:0000259" key="15">
    <source>
        <dbReference type="Pfam" id="PF11838"/>
    </source>
</evidence>
<comment type="similarity">
    <text evidence="3">Belongs to the peptidase M1 family.</text>
</comment>
<dbReference type="GO" id="GO:0043171">
    <property type="term" value="P:peptide catabolic process"/>
    <property type="evidence" value="ECO:0007669"/>
    <property type="project" value="TreeGrafter"/>
</dbReference>
<dbReference type="PANTHER" id="PTHR11533">
    <property type="entry name" value="PROTEASE M1 ZINC METALLOPROTEASE"/>
    <property type="match status" value="1"/>
</dbReference>
<comment type="catalytic activity">
    <reaction evidence="1">
        <text>Release of an N-terminal amino acid, Xaa-|-Yaa- from a peptide, amide or arylamide. Xaa is preferably Ala, but may be most amino acids including Pro (slow action). When a terminal hydrophobic residue is followed by a prolyl residue, the two may be released as an intact Xaa-Pro dipeptide.</text>
        <dbReference type="EC" id="3.4.11.2"/>
    </reaction>
</comment>
<organism evidence="17 18">
    <name type="scientific">Amycolatopsis pithecellobii</name>
    <dbReference type="NCBI Taxonomy" id="664692"/>
    <lineage>
        <taxon>Bacteria</taxon>
        <taxon>Bacillati</taxon>
        <taxon>Actinomycetota</taxon>
        <taxon>Actinomycetes</taxon>
        <taxon>Pseudonocardiales</taxon>
        <taxon>Pseudonocardiaceae</taxon>
        <taxon>Amycolatopsis</taxon>
    </lineage>
</organism>
<dbReference type="Pfam" id="PF11838">
    <property type="entry name" value="ERAP1_C"/>
    <property type="match status" value="1"/>
</dbReference>
<evidence type="ECO:0000313" key="18">
    <source>
        <dbReference type="Proteomes" id="UP000440096"/>
    </source>
</evidence>
<evidence type="ECO:0000256" key="8">
    <source>
        <dbReference type="ARBA" id="ARBA00022723"/>
    </source>
</evidence>
<dbReference type="PANTHER" id="PTHR11533:SF174">
    <property type="entry name" value="PUROMYCIN-SENSITIVE AMINOPEPTIDASE-RELATED"/>
    <property type="match status" value="1"/>
</dbReference>
<feature type="domain" description="ERAP1-like C-terminal" evidence="15">
    <location>
        <begin position="533"/>
        <end position="841"/>
    </location>
</feature>
<dbReference type="RefSeq" id="WP_312868409.1">
    <property type="nucleotide sequence ID" value="NZ_WMBA01000040.1"/>
</dbReference>
<sequence length="854" mass="94401">MPAPNLTRDQAKARAELLEVESYDILLDLTDGNGAPGEKTFDSTTTIRFASARPGAGSWVDIVAARVRAATLNGRELDVSGYVEDDGVALPELAPANELVVRADCRYMNTGEGLHRFVDPVDDAVYLYTQFETADAKRMFACFDQPDLKSVYRLTVIAPSDWKVVSNARVESTEKTPEGATKTVFATSERISTYLVALVAGPYAEWHDQYTDEHGTIPLGIYCRASLAEHMDADRLFTETKQGFGFYHKAFATPYPFSKYDQLFVPEFNAGAMENAGAVTFLEDYVFRSRVTRYSYERRAETLLHEMAHMWFGDLVTMRWWDDLWLNESFATFASVLAQAEATEYEHAWTSFANIEKSWAYRQDQLPSTHPIAADIVDLQAVEVNFDGITYAKGASVLKQLVSYVGLDNFLAGLRVYFGKHAWGNATLADLLAALEQASGRDLSGWSAQWLETTGLNSLRPRFDTDGEGRFTSFAVVQTGAKPGAGELRTHRIAVGVYDDVNGKLVRVQRVELDVEGEVTEVPDLIGAPAGKLVLVNDDDLTYCTMRLDTGSLTTLVDRIADITEPLPRTLCWSAAWEMTREAELKARDFVAIVSHGIHAETEVGVVQRLLLQAQTALNSYAEREWATERGWPDFTARLLELARAAEAGSDHQLAFVNSLAGSVLDEEQLAVLAGWLDGSAPLPGLTVDADLRWRLLNALVAHGKTGDAEIDVELARDDTATGRRRAEHARALRPSAEGKAEAWRRAVYDDELPNAISNAIIGGFSHPGQKNLLSGYVATYFDVIDEVWQRRSSERAQPVVVGLFPAWAVDQSTVDAADVWLAEERPAALRRLVSEGRAGIVRALAAREFDESR</sequence>
<dbReference type="InterPro" id="IPR042097">
    <property type="entry name" value="Aminopeptidase_N-like_N_sf"/>
</dbReference>
<evidence type="ECO:0000259" key="16">
    <source>
        <dbReference type="Pfam" id="PF17900"/>
    </source>
</evidence>
<evidence type="ECO:0000259" key="14">
    <source>
        <dbReference type="Pfam" id="PF01433"/>
    </source>
</evidence>
<dbReference type="Pfam" id="PF01433">
    <property type="entry name" value="Peptidase_M1"/>
    <property type="match status" value="1"/>
</dbReference>
<dbReference type="PRINTS" id="PR00756">
    <property type="entry name" value="ALADIPTASE"/>
</dbReference>
<dbReference type="InterPro" id="IPR014782">
    <property type="entry name" value="Peptidase_M1_dom"/>
</dbReference>
<evidence type="ECO:0000256" key="2">
    <source>
        <dbReference type="ARBA" id="ARBA00001947"/>
    </source>
</evidence>
<name>A0A6N7YUV7_9PSEU</name>
<dbReference type="GO" id="GO:0042277">
    <property type="term" value="F:peptide binding"/>
    <property type="evidence" value="ECO:0007669"/>
    <property type="project" value="TreeGrafter"/>
</dbReference>
<evidence type="ECO:0000313" key="17">
    <source>
        <dbReference type="EMBL" id="MTD56857.1"/>
    </source>
</evidence>
<feature type="domain" description="Peptidase M1 membrane alanine aminopeptidase" evidence="14">
    <location>
        <begin position="239"/>
        <end position="450"/>
    </location>
</feature>
<evidence type="ECO:0000256" key="13">
    <source>
        <dbReference type="ARBA" id="ARBA00031533"/>
    </source>
</evidence>
<evidence type="ECO:0000256" key="10">
    <source>
        <dbReference type="ARBA" id="ARBA00022833"/>
    </source>
</evidence>
<dbReference type="InterPro" id="IPR027268">
    <property type="entry name" value="Peptidase_M4/M1_CTD_sf"/>
</dbReference>
<dbReference type="FunFam" id="2.60.40.1730:FF:000010">
    <property type="entry name" value="Putative aminopeptidase N"/>
    <property type="match status" value="1"/>
</dbReference>
<evidence type="ECO:0000256" key="4">
    <source>
        <dbReference type="ARBA" id="ARBA00012564"/>
    </source>
</evidence>
<dbReference type="InterPro" id="IPR050344">
    <property type="entry name" value="Peptidase_M1_aminopeptidases"/>
</dbReference>
<dbReference type="InterPro" id="IPR001930">
    <property type="entry name" value="Peptidase_M1"/>
</dbReference>
<dbReference type="GO" id="GO:0016285">
    <property type="term" value="F:alanyl aminopeptidase activity"/>
    <property type="evidence" value="ECO:0007669"/>
    <property type="project" value="UniProtKB-EC"/>
</dbReference>
<keyword evidence="8" id="KW-0479">Metal-binding</keyword>
<keyword evidence="7" id="KW-0645">Protease</keyword>
<keyword evidence="10" id="KW-0862">Zinc</keyword>
<dbReference type="CDD" id="cd09602">
    <property type="entry name" value="M1_APN"/>
    <property type="match status" value="1"/>
</dbReference>
<dbReference type="InterPro" id="IPR012778">
    <property type="entry name" value="Pept_M1_aminopeptidase"/>
</dbReference>
<dbReference type="GO" id="GO:0006508">
    <property type="term" value="P:proteolysis"/>
    <property type="evidence" value="ECO:0007669"/>
    <property type="project" value="UniProtKB-KW"/>
</dbReference>
<dbReference type="Pfam" id="PF17900">
    <property type="entry name" value="Peptidase_M1_N"/>
    <property type="match status" value="1"/>
</dbReference>
<dbReference type="Gene3D" id="2.60.40.1730">
    <property type="entry name" value="tricorn interacting facor f3 domain"/>
    <property type="match status" value="1"/>
</dbReference>
<evidence type="ECO:0000256" key="11">
    <source>
        <dbReference type="ARBA" id="ARBA00023049"/>
    </source>
</evidence>
<reference evidence="17 18" key="1">
    <citation type="submission" date="2019-11" db="EMBL/GenBank/DDBJ databases">
        <title>Draft genome of Amycolatopsis RM579.</title>
        <authorList>
            <person name="Duangmal K."/>
            <person name="Mingma R."/>
        </authorList>
    </citation>
    <scope>NUCLEOTIDE SEQUENCE [LARGE SCALE GENOMIC DNA]</scope>
    <source>
        <strain evidence="17 18">RM579</strain>
    </source>
</reference>
<protein>
    <recommendedName>
        <fullName evidence="5">Aminopeptidase N</fullName>
        <ecNumber evidence="4">3.4.11.2</ecNumber>
    </recommendedName>
    <alternativeName>
        <fullName evidence="12">Alanine aminopeptidase</fullName>
    </alternativeName>
    <alternativeName>
        <fullName evidence="13">Lysyl aminopeptidase</fullName>
    </alternativeName>
</protein>
<dbReference type="GO" id="GO:0005615">
    <property type="term" value="C:extracellular space"/>
    <property type="evidence" value="ECO:0007669"/>
    <property type="project" value="TreeGrafter"/>
</dbReference>
<dbReference type="GO" id="GO:0008270">
    <property type="term" value="F:zinc ion binding"/>
    <property type="evidence" value="ECO:0007669"/>
    <property type="project" value="InterPro"/>
</dbReference>
<comment type="caution">
    <text evidence="17">The sequence shown here is derived from an EMBL/GenBank/DDBJ whole genome shotgun (WGS) entry which is preliminary data.</text>
</comment>
<evidence type="ECO:0000256" key="12">
    <source>
        <dbReference type="ARBA" id="ARBA00029811"/>
    </source>
</evidence>
<evidence type="ECO:0000256" key="3">
    <source>
        <dbReference type="ARBA" id="ARBA00010136"/>
    </source>
</evidence>
<dbReference type="EMBL" id="WMBA01000040">
    <property type="protein sequence ID" value="MTD56857.1"/>
    <property type="molecule type" value="Genomic_DNA"/>
</dbReference>
<comment type="cofactor">
    <cofactor evidence="2">
        <name>Zn(2+)</name>
        <dbReference type="ChEBI" id="CHEBI:29105"/>
    </cofactor>
</comment>
<evidence type="ECO:0000256" key="1">
    <source>
        <dbReference type="ARBA" id="ARBA00000098"/>
    </source>
</evidence>
<dbReference type="Proteomes" id="UP000440096">
    <property type="component" value="Unassembled WGS sequence"/>
</dbReference>
<gene>
    <name evidence="17" type="primary">pepN</name>
    <name evidence="17" type="ORF">GKO32_23200</name>
</gene>
<keyword evidence="6 17" id="KW-0031">Aminopeptidase</keyword>
<dbReference type="Gene3D" id="1.10.390.10">
    <property type="entry name" value="Neutral Protease Domain 2"/>
    <property type="match status" value="1"/>
</dbReference>
<keyword evidence="18" id="KW-1185">Reference proteome</keyword>
<dbReference type="InterPro" id="IPR045357">
    <property type="entry name" value="Aminopeptidase_N-like_N"/>
</dbReference>
<dbReference type="GO" id="GO:0070006">
    <property type="term" value="F:metalloaminopeptidase activity"/>
    <property type="evidence" value="ECO:0007669"/>
    <property type="project" value="TreeGrafter"/>
</dbReference>